<proteinExistence type="predicted"/>
<gene>
    <name evidence="3" type="ORF">LPLAT_LOCUS5325</name>
</gene>
<evidence type="ECO:0000256" key="1">
    <source>
        <dbReference type="SAM" id="Coils"/>
    </source>
</evidence>
<reference evidence="3" key="1">
    <citation type="submission" date="2024-04" db="EMBL/GenBank/DDBJ databases">
        <authorList>
            <consortium name="Molecular Ecology Group"/>
        </authorList>
    </citation>
    <scope>NUCLEOTIDE SEQUENCE</scope>
</reference>
<feature type="compositionally biased region" description="Basic residues" evidence="2">
    <location>
        <begin position="483"/>
        <end position="492"/>
    </location>
</feature>
<feature type="compositionally biased region" description="Polar residues" evidence="2">
    <location>
        <begin position="324"/>
        <end position="335"/>
    </location>
</feature>
<protein>
    <recommendedName>
        <fullName evidence="5">Gag-pol polyprotein</fullName>
    </recommendedName>
</protein>
<dbReference type="AlphaFoldDB" id="A0AAV2MX46"/>
<feature type="compositionally biased region" description="Basic and acidic residues" evidence="2">
    <location>
        <begin position="40"/>
        <end position="63"/>
    </location>
</feature>
<evidence type="ECO:0000313" key="4">
    <source>
        <dbReference type="Proteomes" id="UP001497644"/>
    </source>
</evidence>
<dbReference type="EMBL" id="CAXIPU020000435">
    <property type="protein sequence ID" value="CAL1671909.1"/>
    <property type="molecule type" value="Genomic_DNA"/>
</dbReference>
<feature type="compositionally biased region" description="Basic residues" evidence="2">
    <location>
        <begin position="110"/>
        <end position="122"/>
    </location>
</feature>
<keyword evidence="4" id="KW-1185">Reference proteome</keyword>
<feature type="compositionally biased region" description="Basic and acidic residues" evidence="2">
    <location>
        <begin position="336"/>
        <end position="353"/>
    </location>
</feature>
<feature type="region of interest" description="Disordered" evidence="2">
    <location>
        <begin position="451"/>
        <end position="492"/>
    </location>
</feature>
<evidence type="ECO:0000313" key="3">
    <source>
        <dbReference type="EMBL" id="CAL1671909.1"/>
    </source>
</evidence>
<feature type="region of interest" description="Disordered" evidence="2">
    <location>
        <begin position="17"/>
        <end position="123"/>
    </location>
</feature>
<feature type="compositionally biased region" description="Basic and acidic residues" evidence="2">
    <location>
        <begin position="362"/>
        <end position="371"/>
    </location>
</feature>
<feature type="region of interest" description="Disordered" evidence="2">
    <location>
        <begin position="294"/>
        <end position="396"/>
    </location>
</feature>
<evidence type="ECO:0000256" key="2">
    <source>
        <dbReference type="SAM" id="MobiDB-lite"/>
    </source>
</evidence>
<dbReference type="Proteomes" id="UP001497644">
    <property type="component" value="Unassembled WGS sequence"/>
</dbReference>
<feature type="compositionally biased region" description="Basic and acidic residues" evidence="2">
    <location>
        <begin position="415"/>
        <end position="424"/>
    </location>
</feature>
<feature type="coiled-coil region" evidence="1">
    <location>
        <begin position="231"/>
        <end position="265"/>
    </location>
</feature>
<feature type="compositionally biased region" description="Basic residues" evidence="2">
    <location>
        <begin position="81"/>
        <end position="90"/>
    </location>
</feature>
<sequence length="634" mass="71236">MSETLKVPRVVLRKLKSRKKKPKEIVDEPIEGASSVRMSAESDRNSEPENIKDDKQNTSRGDSEVEFSGIHQLDAEAAKMLRLRNTRNTRRTYIESSSSMKDSDPDAGPNKKRSTRKNKKASKLISSSFDEDYSMDFIPDDLRGMGASAAGALGLNYLHSVESERKNSLNINGQVSGRMRSNLKKAMHVINTLVYKAEASGDPVLLKIKNKDNGAQVEKMKLNEVTMKRELDDMRAMMDLMRNEISDLKDRINEAEEDRRKARESMRIMLWKHKKERGEVVCDSPEVLMDELPVKDGAPCLPENPPVNSPPGSYQSKAVEESKPSSFSATIPATSRNKEEVTEKPSSRTKEINNKITNLIRQKVELKRQDMEDSGTGSDRRRAGAKPLSQRTPRIKPKVVENIQLIPPRSIKVSGKKDRAKSEDIGLNGDAHNLKEPAKSEWTEIRRWKDDKVKKNQSRQEGYSSFLKRRNSGNTSVKDTKDRKPKNVVRKAPKTSAVMITGCKEKFSYADALKKARKSISLKKLEIERTKVRRAANGDMLIEVIGPDSARKAIALRNKLSDVLKDEAQVTRPVVREEIRLIGLDASTSVDEVRDVVIGYGGCLKDDIRVGTIRPMMNGLYTVWVQCPLNAALG</sequence>
<evidence type="ECO:0008006" key="5">
    <source>
        <dbReference type="Google" id="ProtNLM"/>
    </source>
</evidence>
<organism evidence="3 4">
    <name type="scientific">Lasius platythorax</name>
    <dbReference type="NCBI Taxonomy" id="488582"/>
    <lineage>
        <taxon>Eukaryota</taxon>
        <taxon>Metazoa</taxon>
        <taxon>Ecdysozoa</taxon>
        <taxon>Arthropoda</taxon>
        <taxon>Hexapoda</taxon>
        <taxon>Insecta</taxon>
        <taxon>Pterygota</taxon>
        <taxon>Neoptera</taxon>
        <taxon>Endopterygota</taxon>
        <taxon>Hymenoptera</taxon>
        <taxon>Apocrita</taxon>
        <taxon>Aculeata</taxon>
        <taxon>Formicoidea</taxon>
        <taxon>Formicidae</taxon>
        <taxon>Formicinae</taxon>
        <taxon>Lasius</taxon>
        <taxon>Lasius</taxon>
    </lineage>
</organism>
<name>A0AAV2MX46_9HYME</name>
<feature type="region of interest" description="Disordered" evidence="2">
    <location>
        <begin position="412"/>
        <end position="432"/>
    </location>
</feature>
<accession>A0AAV2MX46</accession>
<comment type="caution">
    <text evidence="3">The sequence shown here is derived from an EMBL/GenBank/DDBJ whole genome shotgun (WGS) entry which is preliminary data.</text>
</comment>
<keyword evidence="1" id="KW-0175">Coiled coil</keyword>